<dbReference type="Pfam" id="PF25293">
    <property type="entry name" value="Beta-prop_EMC1_N"/>
    <property type="match status" value="1"/>
</dbReference>
<dbReference type="SUPFAM" id="SSF53383">
    <property type="entry name" value="PLP-dependent transferases"/>
    <property type="match status" value="1"/>
</dbReference>
<keyword evidence="6 7" id="KW-0663">Pyridoxal phosphate</keyword>
<evidence type="ECO:0000256" key="1">
    <source>
        <dbReference type="ARBA" id="ARBA00001933"/>
    </source>
</evidence>
<evidence type="ECO:0000256" key="5">
    <source>
        <dbReference type="ARBA" id="ARBA00022679"/>
    </source>
</evidence>
<dbReference type="InterPro" id="IPR039429">
    <property type="entry name" value="SHMT-like_dom"/>
</dbReference>
<dbReference type="InterPro" id="IPR015421">
    <property type="entry name" value="PyrdxlP-dep_Trfase_major"/>
</dbReference>
<evidence type="ECO:0000313" key="11">
    <source>
        <dbReference type="EMBL" id="CAL4772400.1"/>
    </source>
</evidence>
<dbReference type="PANTHER" id="PTHR11680:SF35">
    <property type="entry name" value="SERINE HYDROXYMETHYLTRANSFERASE 1"/>
    <property type="match status" value="1"/>
</dbReference>
<dbReference type="NCBIfam" id="NF000586">
    <property type="entry name" value="PRK00011.1"/>
    <property type="match status" value="1"/>
</dbReference>
<dbReference type="EC" id="2.1.2.1" evidence="7"/>
<keyword evidence="12" id="KW-1185">Reference proteome</keyword>
<reference evidence="11 12" key="2">
    <citation type="submission" date="2024-05" db="EMBL/GenBank/DDBJ databases">
        <authorList>
            <person name="Chen Y."/>
            <person name="Shah S."/>
            <person name="Dougan E. K."/>
            <person name="Thang M."/>
            <person name="Chan C."/>
        </authorList>
    </citation>
    <scope>NUCLEOTIDE SEQUENCE [LARGE SCALE GENOMIC DNA]</scope>
</reference>
<comment type="cofactor">
    <cofactor evidence="1 7">
        <name>pyridoxal 5'-phosphate</name>
        <dbReference type="ChEBI" id="CHEBI:597326"/>
    </cofactor>
</comment>
<dbReference type="CDD" id="cd00378">
    <property type="entry name" value="SHMT"/>
    <property type="match status" value="1"/>
</dbReference>
<comment type="pathway">
    <text evidence="2 7">One-carbon metabolism; tetrahydrofolate interconversion.</text>
</comment>
<keyword evidence="5 7" id="KW-0808">Transferase</keyword>
<dbReference type="OrthoDB" id="10265628at2759"/>
<feature type="domain" description="EMC1 first beta-propeller" evidence="9">
    <location>
        <begin position="43"/>
        <end position="302"/>
    </location>
</feature>
<evidence type="ECO:0000259" key="8">
    <source>
        <dbReference type="Pfam" id="PF00464"/>
    </source>
</evidence>
<comment type="function">
    <text evidence="7">Interconversion of serine and glycine.</text>
</comment>
<dbReference type="InterPro" id="IPR015422">
    <property type="entry name" value="PyrdxlP-dep_Trfase_small"/>
</dbReference>
<dbReference type="InterPro" id="IPR001085">
    <property type="entry name" value="Ser_HO-MeTrfase"/>
</dbReference>
<evidence type="ECO:0000313" key="12">
    <source>
        <dbReference type="Proteomes" id="UP001152797"/>
    </source>
</evidence>
<dbReference type="GO" id="GO:0035999">
    <property type="term" value="P:tetrahydrofolate interconversion"/>
    <property type="evidence" value="ECO:0007669"/>
    <property type="project" value="InterPro"/>
</dbReference>
<dbReference type="InterPro" id="IPR019798">
    <property type="entry name" value="Ser_HO-MeTrfase_PLP_BS"/>
</dbReference>
<comment type="similarity">
    <text evidence="3 7">Belongs to the SHMT family.</text>
</comment>
<keyword evidence="4 7" id="KW-0554">One-carbon metabolism</keyword>
<dbReference type="Pfam" id="PF00464">
    <property type="entry name" value="SHMT"/>
    <property type="match status" value="1"/>
</dbReference>
<comment type="catalytic activity">
    <reaction evidence="7">
        <text>(6R)-5,10-methylene-5,6,7,8-tetrahydrofolate + glycine + H2O = (6S)-5,6,7,8-tetrahydrofolate + L-serine</text>
        <dbReference type="Rhea" id="RHEA:15481"/>
        <dbReference type="ChEBI" id="CHEBI:15377"/>
        <dbReference type="ChEBI" id="CHEBI:15636"/>
        <dbReference type="ChEBI" id="CHEBI:33384"/>
        <dbReference type="ChEBI" id="CHEBI:57305"/>
        <dbReference type="ChEBI" id="CHEBI:57453"/>
        <dbReference type="EC" id="2.1.2.1"/>
    </reaction>
</comment>
<dbReference type="InterPro" id="IPR049943">
    <property type="entry name" value="Ser_HO-MeTrfase-like"/>
</dbReference>
<dbReference type="EMBL" id="CAMXCT020000953">
    <property type="protein sequence ID" value="CAL1138463.1"/>
    <property type="molecule type" value="Genomic_DNA"/>
</dbReference>
<accession>A0A9P1C6N5</accession>
<gene>
    <name evidence="10" type="ORF">C1SCF055_LOCUS12572</name>
</gene>
<dbReference type="GO" id="GO:0019264">
    <property type="term" value="P:glycine biosynthetic process from serine"/>
    <property type="evidence" value="ECO:0007669"/>
    <property type="project" value="InterPro"/>
</dbReference>
<sequence>MRLLRSVGRGLISATARRPGRGTGDLSWQRDYGEKVSDIVPTRGAAQSVLLVREKEVESRNLAGKIEWQLSAKDLSPEASYIAATTSENSVCLLASTKAGAVVQKADFSGKILEKVDADFELRSAKDAMVVDAHLVVLADGALSVHPICASGESQSIELLKAKSGSWRLQPWQQTKGVFAITDGVSTSVFSFGGSAGLRQLKSLDQVAVVGPVFGVSDDETGQLVALAFAKAEGTQIQLMDPASGNVQPAVSITGYTATERGESQLLLVHELRSGEHRAVISAADHSLVGIQSSKVIWVREEGLATIQQADLYSRHTTADKRSEDKSVGAQLANLPAHLAELLKAPFEILTYLSSVIMARRQRKETGLLLLPDATVPFSSEDVRDFRTSGCPNKFSAEVADLLIKIGGESPSIAWQQPIVGSGSYYARLGAAGKLLSRCKEKNRQMRCIELIASENFTSRGVMECLGSALTNKYSEGQPGNRYYGGNEVIDKVENLCKSRALKAFNLDEKDWGVNVQPYSGSPANFAVYTALLPPHSRVMGLDLPSGGHLTHGYYTAKKKISATSIYFESLPYRVHPETGLIDFDELRKTALVFRPDMILCGASAYPRIIDFAQFRRIADEVGAILMADIAHISGLVATGEHPSPFEHCDVVTTTTHKSLRGPRAGMIFFKYSEKIPDIKERIDMAVFPALQGGPHNHQIGALAVQLLEVDSPMFKEYAKQVKANAKTLADTLMGKGHKLASDGTDNHLLLWDLRPHGLTGSKLEKICEAASITLNRNAVHGDASALSPGGVRVGAPAMTTRGCTQEDFKKIGEFLDRCCQIALKIQSEKGKKLKDFEAAIPGYAEVQTLKREVEEWAVKFGYPGL</sequence>
<dbReference type="GO" id="GO:0004372">
    <property type="term" value="F:glycine hydroxymethyltransferase activity"/>
    <property type="evidence" value="ECO:0007669"/>
    <property type="project" value="UniProtKB-EC"/>
</dbReference>
<dbReference type="GO" id="GO:0030170">
    <property type="term" value="F:pyridoxal phosphate binding"/>
    <property type="evidence" value="ECO:0007669"/>
    <property type="project" value="InterPro"/>
</dbReference>
<evidence type="ECO:0000256" key="4">
    <source>
        <dbReference type="ARBA" id="ARBA00022563"/>
    </source>
</evidence>
<evidence type="ECO:0000256" key="2">
    <source>
        <dbReference type="ARBA" id="ARBA00004777"/>
    </source>
</evidence>
<evidence type="ECO:0000259" key="9">
    <source>
        <dbReference type="Pfam" id="PF25293"/>
    </source>
</evidence>
<dbReference type="PROSITE" id="PS00096">
    <property type="entry name" value="SHMT"/>
    <property type="match status" value="1"/>
</dbReference>
<comment type="caution">
    <text evidence="10">The sequence shown here is derived from an EMBL/GenBank/DDBJ whole genome shotgun (WGS) entry which is preliminary data.</text>
</comment>
<evidence type="ECO:0000256" key="7">
    <source>
        <dbReference type="RuleBase" id="RU000585"/>
    </source>
</evidence>
<reference evidence="10" key="1">
    <citation type="submission" date="2022-10" db="EMBL/GenBank/DDBJ databases">
        <authorList>
            <person name="Chen Y."/>
            <person name="Dougan E. K."/>
            <person name="Chan C."/>
            <person name="Rhodes N."/>
            <person name="Thang M."/>
        </authorList>
    </citation>
    <scope>NUCLEOTIDE SEQUENCE</scope>
</reference>
<dbReference type="AlphaFoldDB" id="A0A9P1C6N5"/>
<dbReference type="EMBL" id="CAMXCT010000953">
    <property type="protein sequence ID" value="CAI3985088.1"/>
    <property type="molecule type" value="Genomic_DNA"/>
</dbReference>
<evidence type="ECO:0000256" key="6">
    <source>
        <dbReference type="ARBA" id="ARBA00022898"/>
    </source>
</evidence>
<dbReference type="Gene3D" id="3.40.640.10">
    <property type="entry name" value="Type I PLP-dependent aspartate aminotransferase-like (Major domain)"/>
    <property type="match status" value="1"/>
</dbReference>
<dbReference type="InterPro" id="IPR015424">
    <property type="entry name" value="PyrdxlP-dep_Trfase"/>
</dbReference>
<feature type="domain" description="Serine hydroxymethyltransferase-like" evidence="8">
    <location>
        <begin position="440"/>
        <end position="815"/>
    </location>
</feature>
<dbReference type="Proteomes" id="UP001152797">
    <property type="component" value="Unassembled WGS sequence"/>
</dbReference>
<dbReference type="EMBL" id="CAMXCT030000953">
    <property type="protein sequence ID" value="CAL4772400.1"/>
    <property type="molecule type" value="Genomic_DNA"/>
</dbReference>
<dbReference type="HAMAP" id="MF_00051">
    <property type="entry name" value="SHMT"/>
    <property type="match status" value="1"/>
</dbReference>
<protein>
    <recommendedName>
        <fullName evidence="7">Serine hydroxymethyltransferase</fullName>
        <ecNumber evidence="7">2.1.2.1</ecNumber>
    </recommendedName>
</protein>
<organism evidence="10">
    <name type="scientific">Cladocopium goreaui</name>
    <dbReference type="NCBI Taxonomy" id="2562237"/>
    <lineage>
        <taxon>Eukaryota</taxon>
        <taxon>Sar</taxon>
        <taxon>Alveolata</taxon>
        <taxon>Dinophyceae</taxon>
        <taxon>Suessiales</taxon>
        <taxon>Symbiodiniaceae</taxon>
        <taxon>Cladocopium</taxon>
    </lineage>
</organism>
<dbReference type="Gene3D" id="3.90.1150.10">
    <property type="entry name" value="Aspartate Aminotransferase, domain 1"/>
    <property type="match status" value="1"/>
</dbReference>
<proteinExistence type="inferred from homology"/>
<dbReference type="InterPro" id="IPR058545">
    <property type="entry name" value="Beta-prop_EMC1_1st"/>
</dbReference>
<dbReference type="FunFam" id="3.40.640.10:FF:000097">
    <property type="entry name" value="Serine hydroxymethyltransferase"/>
    <property type="match status" value="1"/>
</dbReference>
<evidence type="ECO:0000256" key="3">
    <source>
        <dbReference type="ARBA" id="ARBA00006376"/>
    </source>
</evidence>
<name>A0A9P1C6N5_9DINO</name>
<dbReference type="PANTHER" id="PTHR11680">
    <property type="entry name" value="SERINE HYDROXYMETHYLTRANSFERASE"/>
    <property type="match status" value="1"/>
</dbReference>
<dbReference type="GO" id="GO:0005739">
    <property type="term" value="C:mitochondrion"/>
    <property type="evidence" value="ECO:0007669"/>
    <property type="project" value="TreeGrafter"/>
</dbReference>
<evidence type="ECO:0000313" key="10">
    <source>
        <dbReference type="EMBL" id="CAI3985088.1"/>
    </source>
</evidence>